<evidence type="ECO:0000313" key="3">
    <source>
        <dbReference type="EMBL" id="KAF2136200.1"/>
    </source>
</evidence>
<feature type="compositionally biased region" description="Polar residues" evidence="2">
    <location>
        <begin position="215"/>
        <end position="227"/>
    </location>
</feature>
<feature type="compositionally biased region" description="Low complexity" evidence="2">
    <location>
        <begin position="467"/>
        <end position="477"/>
    </location>
</feature>
<feature type="compositionally biased region" description="Polar residues" evidence="2">
    <location>
        <begin position="399"/>
        <end position="420"/>
    </location>
</feature>
<accession>A0A6A6AWT8</accession>
<feature type="compositionally biased region" description="Low complexity" evidence="2">
    <location>
        <begin position="242"/>
        <end position="275"/>
    </location>
</feature>
<evidence type="ECO:0000256" key="2">
    <source>
        <dbReference type="SAM" id="MobiDB-lite"/>
    </source>
</evidence>
<feature type="region of interest" description="Disordered" evidence="2">
    <location>
        <begin position="201"/>
        <end position="278"/>
    </location>
</feature>
<feature type="compositionally biased region" description="Basic and acidic residues" evidence="2">
    <location>
        <begin position="76"/>
        <end position="90"/>
    </location>
</feature>
<feature type="compositionally biased region" description="Basic and acidic residues" evidence="2">
    <location>
        <begin position="104"/>
        <end position="114"/>
    </location>
</feature>
<keyword evidence="1" id="KW-0175">Coiled coil</keyword>
<dbReference type="AlphaFoldDB" id="A0A6A6AWT8"/>
<organism evidence="3 4">
    <name type="scientific">Aplosporella prunicola CBS 121167</name>
    <dbReference type="NCBI Taxonomy" id="1176127"/>
    <lineage>
        <taxon>Eukaryota</taxon>
        <taxon>Fungi</taxon>
        <taxon>Dikarya</taxon>
        <taxon>Ascomycota</taxon>
        <taxon>Pezizomycotina</taxon>
        <taxon>Dothideomycetes</taxon>
        <taxon>Dothideomycetes incertae sedis</taxon>
        <taxon>Botryosphaeriales</taxon>
        <taxon>Aplosporellaceae</taxon>
        <taxon>Aplosporella</taxon>
    </lineage>
</organism>
<evidence type="ECO:0000256" key="1">
    <source>
        <dbReference type="SAM" id="Coils"/>
    </source>
</evidence>
<sequence length="489" mass="50194">MAPIDETPVSPPTVEEELEALIANGSPESMDAVAKMMKALINERDEALQKQKKAEKALAEVTKERDEALQLIKQRDAASAEIDKGFEPMSRKAASVGSIGKPFSHSEREARRPQDPGFSSSSTAPIVGSAIPFRGLSEVASRPSMSASKSHNLLPASRPVVSFSQSPSRSKMPSAHNIAYTREPRLPSGYGLPAVSEATNVETAAFGQTHEAVSPPSTTRSGITVPQFQPAPHGPSAGSHIASRSTPSAASGSGAGGATSAAPGATGPSASSTTAITQKPKYASMAEFTASWPDPMEQPFYHPGHDPDRPRTKFSMDEMVQAFGPGYKVIAELEPPEPLPTLTKYVPDPDLANFPIPGPLIRKRRKPLAPAIQTATPNPSSQVTTGFPSSSAGVPADTSALSATVGTSSQGPAGFSSSTAPAMPTVGDLSSQTTAAFTSSPVDSPVGPQGSPADLPIGTGSSHGLPAASSTASTGGSDSPFAGPESHSS</sequence>
<gene>
    <name evidence="3" type="ORF">K452DRAFT_362679</name>
</gene>
<feature type="compositionally biased region" description="Polar residues" evidence="2">
    <location>
        <begin position="162"/>
        <end position="171"/>
    </location>
</feature>
<feature type="compositionally biased region" description="Polar residues" evidence="2">
    <location>
        <begin position="373"/>
        <end position="392"/>
    </location>
</feature>
<dbReference type="EMBL" id="ML995529">
    <property type="protein sequence ID" value="KAF2136200.1"/>
    <property type="molecule type" value="Genomic_DNA"/>
</dbReference>
<protein>
    <submittedName>
        <fullName evidence="3">Uncharacterized protein</fullName>
    </submittedName>
</protein>
<reference evidence="3" key="1">
    <citation type="journal article" date="2020" name="Stud. Mycol.">
        <title>101 Dothideomycetes genomes: a test case for predicting lifestyles and emergence of pathogens.</title>
        <authorList>
            <person name="Haridas S."/>
            <person name="Albert R."/>
            <person name="Binder M."/>
            <person name="Bloem J."/>
            <person name="Labutti K."/>
            <person name="Salamov A."/>
            <person name="Andreopoulos B."/>
            <person name="Baker S."/>
            <person name="Barry K."/>
            <person name="Bills G."/>
            <person name="Bluhm B."/>
            <person name="Cannon C."/>
            <person name="Castanera R."/>
            <person name="Culley D."/>
            <person name="Daum C."/>
            <person name="Ezra D."/>
            <person name="Gonzalez J."/>
            <person name="Henrissat B."/>
            <person name="Kuo A."/>
            <person name="Liang C."/>
            <person name="Lipzen A."/>
            <person name="Lutzoni F."/>
            <person name="Magnuson J."/>
            <person name="Mondo S."/>
            <person name="Nolan M."/>
            <person name="Ohm R."/>
            <person name="Pangilinan J."/>
            <person name="Park H.-J."/>
            <person name="Ramirez L."/>
            <person name="Alfaro M."/>
            <person name="Sun H."/>
            <person name="Tritt A."/>
            <person name="Yoshinaga Y."/>
            <person name="Zwiers L.-H."/>
            <person name="Turgeon B."/>
            <person name="Goodwin S."/>
            <person name="Spatafora J."/>
            <person name="Crous P."/>
            <person name="Grigoriev I."/>
        </authorList>
    </citation>
    <scope>NUCLEOTIDE SEQUENCE</scope>
    <source>
        <strain evidence="3">CBS 121167</strain>
    </source>
</reference>
<feature type="region of interest" description="Disordered" evidence="2">
    <location>
        <begin position="364"/>
        <end position="489"/>
    </location>
</feature>
<dbReference type="RefSeq" id="XP_033391918.1">
    <property type="nucleotide sequence ID" value="XM_033546524.1"/>
</dbReference>
<keyword evidence="4" id="KW-1185">Reference proteome</keyword>
<evidence type="ECO:0000313" key="4">
    <source>
        <dbReference type="Proteomes" id="UP000799438"/>
    </source>
</evidence>
<name>A0A6A6AWT8_9PEZI</name>
<dbReference type="GeneID" id="54304030"/>
<feature type="region of interest" description="Disordered" evidence="2">
    <location>
        <begin position="76"/>
        <end position="127"/>
    </location>
</feature>
<dbReference type="Proteomes" id="UP000799438">
    <property type="component" value="Unassembled WGS sequence"/>
</dbReference>
<feature type="region of interest" description="Disordered" evidence="2">
    <location>
        <begin position="139"/>
        <end position="175"/>
    </location>
</feature>
<feature type="compositionally biased region" description="Polar residues" evidence="2">
    <location>
        <begin position="428"/>
        <end position="442"/>
    </location>
</feature>
<feature type="coiled-coil region" evidence="1">
    <location>
        <begin position="30"/>
        <end position="71"/>
    </location>
</feature>
<proteinExistence type="predicted"/>